<proteinExistence type="predicted"/>
<sequence length="82" mass="8984">MNHATAAILVVIPVHLVATVRSSVYLSLSPKRALSPPLVLAAHARRRRLGLQDRDIEFFDGAGRRWASSAFSKTLVCCKIAE</sequence>
<evidence type="ECO:0000313" key="2">
    <source>
        <dbReference type="Proteomes" id="UP001341840"/>
    </source>
</evidence>
<evidence type="ECO:0008006" key="3">
    <source>
        <dbReference type="Google" id="ProtNLM"/>
    </source>
</evidence>
<dbReference type="EMBL" id="JASCZI010182324">
    <property type="protein sequence ID" value="MED6187651.1"/>
    <property type="molecule type" value="Genomic_DNA"/>
</dbReference>
<evidence type="ECO:0000313" key="1">
    <source>
        <dbReference type="EMBL" id="MED6187651.1"/>
    </source>
</evidence>
<reference evidence="1 2" key="1">
    <citation type="journal article" date="2023" name="Plants (Basel)">
        <title>Bridging the Gap: Combining Genomics and Transcriptomics Approaches to Understand Stylosanthes scabra, an Orphan Legume from the Brazilian Caatinga.</title>
        <authorList>
            <person name="Ferreira-Neto J.R.C."/>
            <person name="da Silva M.D."/>
            <person name="Binneck E."/>
            <person name="de Melo N.F."/>
            <person name="da Silva R.H."/>
            <person name="de Melo A.L.T.M."/>
            <person name="Pandolfi V."/>
            <person name="Bustamante F.O."/>
            <person name="Brasileiro-Vidal A.C."/>
            <person name="Benko-Iseppon A.M."/>
        </authorList>
    </citation>
    <scope>NUCLEOTIDE SEQUENCE [LARGE SCALE GENOMIC DNA]</scope>
    <source>
        <tissue evidence="1">Leaves</tissue>
    </source>
</reference>
<gene>
    <name evidence="1" type="ORF">PIB30_078387</name>
</gene>
<protein>
    <recommendedName>
        <fullName evidence="3">Secreted protein</fullName>
    </recommendedName>
</protein>
<organism evidence="1 2">
    <name type="scientific">Stylosanthes scabra</name>
    <dbReference type="NCBI Taxonomy" id="79078"/>
    <lineage>
        <taxon>Eukaryota</taxon>
        <taxon>Viridiplantae</taxon>
        <taxon>Streptophyta</taxon>
        <taxon>Embryophyta</taxon>
        <taxon>Tracheophyta</taxon>
        <taxon>Spermatophyta</taxon>
        <taxon>Magnoliopsida</taxon>
        <taxon>eudicotyledons</taxon>
        <taxon>Gunneridae</taxon>
        <taxon>Pentapetalae</taxon>
        <taxon>rosids</taxon>
        <taxon>fabids</taxon>
        <taxon>Fabales</taxon>
        <taxon>Fabaceae</taxon>
        <taxon>Papilionoideae</taxon>
        <taxon>50 kb inversion clade</taxon>
        <taxon>dalbergioids sensu lato</taxon>
        <taxon>Dalbergieae</taxon>
        <taxon>Pterocarpus clade</taxon>
        <taxon>Stylosanthes</taxon>
    </lineage>
</organism>
<comment type="caution">
    <text evidence="1">The sequence shown here is derived from an EMBL/GenBank/DDBJ whole genome shotgun (WGS) entry which is preliminary data.</text>
</comment>
<accession>A0ABU6WP55</accession>
<dbReference type="Proteomes" id="UP001341840">
    <property type="component" value="Unassembled WGS sequence"/>
</dbReference>
<keyword evidence="2" id="KW-1185">Reference proteome</keyword>
<name>A0ABU6WP55_9FABA</name>